<dbReference type="InterPro" id="IPR009011">
    <property type="entry name" value="Man6P_isomerase_rcpt-bd_dom_sf"/>
</dbReference>
<name>A0A7S3L1G1_9STRA</name>
<comment type="subcellular location">
    <subcellularLocation>
        <location evidence="1">Endoplasmic reticulum</location>
    </subcellularLocation>
</comment>
<evidence type="ECO:0000313" key="8">
    <source>
        <dbReference type="EMBL" id="CAE0408071.1"/>
    </source>
</evidence>
<gene>
    <name evidence="8" type="ORF">ACOF00016_LOCUS5847</name>
</gene>
<feature type="signal peptide" evidence="6">
    <location>
        <begin position="1"/>
        <end position="19"/>
    </location>
</feature>
<keyword evidence="3" id="KW-0256">Endoplasmic reticulum</keyword>
<evidence type="ECO:0000259" key="7">
    <source>
        <dbReference type="PROSITE" id="PS51914"/>
    </source>
</evidence>
<reference evidence="8" key="1">
    <citation type="submission" date="2021-01" db="EMBL/GenBank/DDBJ databases">
        <authorList>
            <person name="Corre E."/>
            <person name="Pelletier E."/>
            <person name="Niang G."/>
            <person name="Scheremetjew M."/>
            <person name="Finn R."/>
            <person name="Kale V."/>
            <person name="Holt S."/>
            <person name="Cochrane G."/>
            <person name="Meng A."/>
            <person name="Brown T."/>
            <person name="Cohen L."/>
        </authorList>
    </citation>
    <scope>NUCLEOTIDE SEQUENCE</scope>
    <source>
        <strain evidence="8">CCMP127</strain>
    </source>
</reference>
<evidence type="ECO:0000256" key="6">
    <source>
        <dbReference type="SAM" id="SignalP"/>
    </source>
</evidence>
<dbReference type="InterPro" id="IPR012913">
    <property type="entry name" value="OS9-like_dom"/>
</dbReference>
<protein>
    <recommendedName>
        <fullName evidence="7">MRH domain-containing protein</fullName>
    </recommendedName>
</protein>
<accession>A0A7S3L1G1</accession>
<feature type="chain" id="PRO_5030598869" description="MRH domain-containing protein" evidence="6">
    <location>
        <begin position="20"/>
        <end position="583"/>
    </location>
</feature>
<evidence type="ECO:0000256" key="2">
    <source>
        <dbReference type="ARBA" id="ARBA00022729"/>
    </source>
</evidence>
<feature type="domain" description="MRH" evidence="7">
    <location>
        <begin position="392"/>
        <end position="553"/>
    </location>
</feature>
<organism evidence="8">
    <name type="scientific">Amphora coffeiformis</name>
    <dbReference type="NCBI Taxonomy" id="265554"/>
    <lineage>
        <taxon>Eukaryota</taxon>
        <taxon>Sar</taxon>
        <taxon>Stramenopiles</taxon>
        <taxon>Ochrophyta</taxon>
        <taxon>Bacillariophyta</taxon>
        <taxon>Bacillariophyceae</taxon>
        <taxon>Bacillariophycidae</taxon>
        <taxon>Thalassiophysales</taxon>
        <taxon>Catenulaceae</taxon>
        <taxon>Amphora</taxon>
    </lineage>
</organism>
<dbReference type="PROSITE" id="PS51914">
    <property type="entry name" value="MRH"/>
    <property type="match status" value="1"/>
</dbReference>
<evidence type="ECO:0000256" key="1">
    <source>
        <dbReference type="ARBA" id="ARBA00004240"/>
    </source>
</evidence>
<sequence>MKRMMIMTMVWVIGTTCFGSPTRTTATAFLTRTYRSSSRSSSNSIVDDLFPPHEDYDANILDPFHGYGSPYGGFSRATRRRLAALPLMLPDLTVEDNNSDESSSWDDPLYTTVRDGTTGQWYACRVFHEDEVMPQSIVDSMYAPPILRHESSIPTETVEIRDEVAMDKAENDIDAAEQETEDGAVVDPLEDVMKIVEITTRLEALKGLCGQIHKGWWSYEWCHQSTMAQFHVAIREKDAGRVELQDITNLGDFQRREMELHLQDSPPNPLAKDRKEAARVTDIHEGGTICPDTGKPRESLVHLICCADDIMSRKKNLIRKGDSAFTNNDFAVYDIVEDPHQVCHYNVTICTPLLCEKEEEAIPASSSSSPTESQKEETRTVHKENESVMEILDRTLGGDKPFCLQSITGGWWNFEFCHGKSIRQYHEVVGTKRDKNGVPQTTRVVETDHNLGQPQVSVFRAIVPEDEWRFVVNATDNKGGKKPYFELEYTNGDICDDHDVRDAAIVAGNTGAKGLARASSVRYSCGEKYDISVNEDSSCHYVVNIMVPDLCRHTLFKTPVSKKQVFKCLPIDDPDVDADSILG</sequence>
<dbReference type="PANTHER" id="PTHR15414:SF0">
    <property type="entry name" value="ENDOPLASMIC RETICULUM LECTIN 1"/>
    <property type="match status" value="1"/>
</dbReference>
<feature type="compositionally biased region" description="Basic and acidic residues" evidence="5">
    <location>
        <begin position="373"/>
        <end position="383"/>
    </location>
</feature>
<keyword evidence="4" id="KW-1015">Disulfide bond</keyword>
<dbReference type="InterPro" id="IPR044865">
    <property type="entry name" value="MRH_dom"/>
</dbReference>
<feature type="compositionally biased region" description="Low complexity" evidence="5">
    <location>
        <begin position="362"/>
        <end position="372"/>
    </location>
</feature>
<dbReference type="Pfam" id="PF07915">
    <property type="entry name" value="PRKCSH"/>
    <property type="match status" value="1"/>
</dbReference>
<dbReference type="InterPro" id="IPR045149">
    <property type="entry name" value="OS-9-like"/>
</dbReference>
<dbReference type="AlphaFoldDB" id="A0A7S3L1G1"/>
<feature type="region of interest" description="Disordered" evidence="5">
    <location>
        <begin position="361"/>
        <end position="383"/>
    </location>
</feature>
<dbReference type="GO" id="GO:0030968">
    <property type="term" value="P:endoplasmic reticulum unfolded protein response"/>
    <property type="evidence" value="ECO:0007669"/>
    <property type="project" value="InterPro"/>
</dbReference>
<dbReference type="EMBL" id="HBIM01006869">
    <property type="protein sequence ID" value="CAE0408071.1"/>
    <property type="molecule type" value="Transcribed_RNA"/>
</dbReference>
<proteinExistence type="predicted"/>
<evidence type="ECO:0000256" key="3">
    <source>
        <dbReference type="ARBA" id="ARBA00022824"/>
    </source>
</evidence>
<evidence type="ECO:0000256" key="5">
    <source>
        <dbReference type="SAM" id="MobiDB-lite"/>
    </source>
</evidence>
<dbReference type="PANTHER" id="PTHR15414">
    <property type="entry name" value="OS-9-RELATED"/>
    <property type="match status" value="1"/>
</dbReference>
<evidence type="ECO:0000256" key="4">
    <source>
        <dbReference type="ARBA" id="ARBA00023157"/>
    </source>
</evidence>
<dbReference type="GO" id="GO:0030970">
    <property type="term" value="P:retrograde protein transport, ER to cytosol"/>
    <property type="evidence" value="ECO:0007669"/>
    <property type="project" value="TreeGrafter"/>
</dbReference>
<keyword evidence="2 6" id="KW-0732">Signal</keyword>
<dbReference type="Gene3D" id="2.70.130.10">
    <property type="entry name" value="Mannose-6-phosphate receptor binding domain"/>
    <property type="match status" value="2"/>
</dbReference>
<dbReference type="GO" id="GO:0005788">
    <property type="term" value="C:endoplasmic reticulum lumen"/>
    <property type="evidence" value="ECO:0007669"/>
    <property type="project" value="TreeGrafter"/>
</dbReference>